<evidence type="ECO:0000313" key="6">
    <source>
        <dbReference type="EMBL" id="ORY83357.1"/>
    </source>
</evidence>
<dbReference type="PANTHER" id="PTHR23354">
    <property type="entry name" value="NUCLEOLAR PROTEIN 7/ESTROGEN RECEPTOR COACTIVATOR-RELATED"/>
    <property type="match status" value="1"/>
</dbReference>
<dbReference type="OrthoDB" id="26679at2759"/>
<dbReference type="GO" id="GO:0005634">
    <property type="term" value="C:nucleus"/>
    <property type="evidence" value="ECO:0007669"/>
    <property type="project" value="TreeGrafter"/>
</dbReference>
<dbReference type="GO" id="GO:0005739">
    <property type="term" value="C:mitochondrion"/>
    <property type="evidence" value="ECO:0007669"/>
    <property type="project" value="UniProtKB-SubCell"/>
</dbReference>
<feature type="domain" description="TLDc" evidence="5">
    <location>
        <begin position="457"/>
        <end position="589"/>
    </location>
</feature>
<dbReference type="Proteomes" id="UP000193920">
    <property type="component" value="Unassembled WGS sequence"/>
</dbReference>
<accession>A0A1Y2FIB9</accession>
<dbReference type="PANTHER" id="PTHR23354:SF62">
    <property type="entry name" value="MUSTARD, ISOFORM V"/>
    <property type="match status" value="1"/>
</dbReference>
<reference evidence="6 7" key="1">
    <citation type="submission" date="2016-08" db="EMBL/GenBank/DDBJ databases">
        <title>A Parts List for Fungal Cellulosomes Revealed by Comparative Genomics.</title>
        <authorList>
            <consortium name="DOE Joint Genome Institute"/>
            <person name="Haitjema C.H."/>
            <person name="Gilmore S.P."/>
            <person name="Henske J.K."/>
            <person name="Solomon K.V."/>
            <person name="De Groot R."/>
            <person name="Kuo A."/>
            <person name="Mondo S.J."/>
            <person name="Salamov A.A."/>
            <person name="Labutti K."/>
            <person name="Zhao Z."/>
            <person name="Chiniquy J."/>
            <person name="Barry K."/>
            <person name="Brewer H.M."/>
            <person name="Purvine S.O."/>
            <person name="Wright A.T."/>
            <person name="Boxma B."/>
            <person name="Van Alen T."/>
            <person name="Hackstein J.H."/>
            <person name="Baker S.E."/>
            <person name="Grigoriev I.V."/>
            <person name="O'Malley M.A."/>
        </authorList>
    </citation>
    <scope>NUCLEOTIDE SEQUENCE [LARGE SCALE GENOMIC DNA]</scope>
    <source>
        <strain evidence="6 7">G1</strain>
    </source>
</reference>
<evidence type="ECO:0000313" key="7">
    <source>
        <dbReference type="Proteomes" id="UP000193920"/>
    </source>
</evidence>
<evidence type="ECO:0000259" key="5">
    <source>
        <dbReference type="SMART" id="SM00584"/>
    </source>
</evidence>
<dbReference type="EMBL" id="MCOG01000007">
    <property type="protein sequence ID" value="ORY83357.1"/>
    <property type="molecule type" value="Genomic_DNA"/>
</dbReference>
<dbReference type="Pfam" id="PF07534">
    <property type="entry name" value="TLD"/>
    <property type="match status" value="1"/>
</dbReference>
<keyword evidence="3" id="KW-0496">Mitochondrion</keyword>
<dbReference type="AlphaFoldDB" id="A0A1Y2FIB9"/>
<gene>
    <name evidence="6" type="ORF">LY90DRAFT_663794</name>
</gene>
<evidence type="ECO:0000256" key="2">
    <source>
        <dbReference type="ARBA" id="ARBA00009540"/>
    </source>
</evidence>
<evidence type="ECO:0000256" key="3">
    <source>
        <dbReference type="ARBA" id="ARBA00023128"/>
    </source>
</evidence>
<proteinExistence type="inferred from homology"/>
<name>A0A1Y2FIB9_9FUNG</name>
<comment type="similarity">
    <text evidence="2">Belongs to the OXR1 family.</text>
</comment>
<comment type="caution">
    <text evidence="6">The sequence shown here is derived from an EMBL/GenBank/DDBJ whole genome shotgun (WGS) entry which is preliminary data.</text>
</comment>
<sequence>MANIDNSNNFFIKAPKFSWLKFSYSQEKLNDINFLKNQGVKSTIRNNKSETENNIESRSQSFIELTKLLTDNCQYGILDEYAGTKEERENEKKEKKLRIQKKQKEKMEEKEFEEKIKNEYVIVDKNVPNIPREEINRMQMQISQNQNQTIPLEKEDINVIDMKNTNPLEKIEINKTDKNFFNHVPFSAPIKSNKNENFKNEIKRSESFDENIIHINDPILENISNNNTICRQTKNVSILSNSNTSIEIKTPKTEVNDIEIFKAFLKGEYDPLKDEKYIDKYDNDDDDSDDEIFENRNQLEKFKTNESSTSLNVLLENINIKCSHENIPRNDSIESLESVEFDTKQDDSDDKNKGSWLSNISKSLQSWLNPKEEFEFHYFTKTDKDGNIKVLSVESIMELYDLDYSQALNIHDYVSSMIPTFPQNITGYTKYIEKLNKEISLKENKTLELICKNYGYKPIITRDLAIKLQSQLPYNIHNKFKWTIQFSLNSVNNEESSPNNTSNLSQLFFLWKYQNSKLKVFKPVDDCNDLIYSNDEFLSIGGNNDGQFALYLDKDLKNGHSYRNKTFKNKILSLFNDFYISDLELWTFD</sequence>
<organism evidence="6 7">
    <name type="scientific">Neocallimastix californiae</name>
    <dbReference type="NCBI Taxonomy" id="1754190"/>
    <lineage>
        <taxon>Eukaryota</taxon>
        <taxon>Fungi</taxon>
        <taxon>Fungi incertae sedis</taxon>
        <taxon>Chytridiomycota</taxon>
        <taxon>Chytridiomycota incertae sedis</taxon>
        <taxon>Neocallimastigomycetes</taxon>
        <taxon>Neocallimastigales</taxon>
        <taxon>Neocallimastigaceae</taxon>
        <taxon>Neocallimastix</taxon>
    </lineage>
</organism>
<evidence type="ECO:0000256" key="1">
    <source>
        <dbReference type="ARBA" id="ARBA00004173"/>
    </source>
</evidence>
<dbReference type="GO" id="GO:0006979">
    <property type="term" value="P:response to oxidative stress"/>
    <property type="evidence" value="ECO:0007669"/>
    <property type="project" value="TreeGrafter"/>
</dbReference>
<evidence type="ECO:0000256" key="4">
    <source>
        <dbReference type="ARBA" id="ARBA00040604"/>
    </source>
</evidence>
<comment type="subcellular location">
    <subcellularLocation>
        <location evidence="1">Mitochondrion</location>
    </subcellularLocation>
</comment>
<dbReference type="InterPro" id="IPR006571">
    <property type="entry name" value="TLDc_dom"/>
</dbReference>
<dbReference type="SMART" id="SM00584">
    <property type="entry name" value="TLDc"/>
    <property type="match status" value="1"/>
</dbReference>
<keyword evidence="7" id="KW-1185">Reference proteome</keyword>
<protein>
    <recommendedName>
        <fullName evidence="4">Oxidation resistance protein 1</fullName>
    </recommendedName>
</protein>